<feature type="domain" description="Ig-like" evidence="20">
    <location>
        <begin position="2766"/>
        <end position="2849"/>
    </location>
</feature>
<feature type="domain" description="Laminin G" evidence="17">
    <location>
        <begin position="3929"/>
        <end position="4131"/>
    </location>
</feature>
<dbReference type="PRINTS" id="PR00261">
    <property type="entry name" value="LDLRECEPTOR"/>
</dbReference>
<dbReference type="InterPro" id="IPR001791">
    <property type="entry name" value="Laminin_G"/>
</dbReference>
<feature type="disulfide bond" evidence="13">
    <location>
        <begin position="1673"/>
        <end position="1682"/>
    </location>
</feature>
<feature type="disulfide bond" evidence="12">
    <location>
        <begin position="980"/>
        <end position="995"/>
    </location>
</feature>
<feature type="signal peptide" evidence="15">
    <location>
        <begin position="1"/>
        <end position="34"/>
    </location>
</feature>
<dbReference type="InterPro" id="IPR000082">
    <property type="entry name" value="SEA_dom"/>
</dbReference>
<feature type="domain" description="EGF-like" evidence="18">
    <location>
        <begin position="3846"/>
        <end position="3884"/>
    </location>
</feature>
<keyword evidence="9 13" id="KW-0424">Laminin EGF-like domain</keyword>
<dbReference type="InterPro" id="IPR013151">
    <property type="entry name" value="Immunoglobulin_dom"/>
</dbReference>
<feature type="disulfide bond" evidence="12">
    <location>
        <begin position="719"/>
        <end position="734"/>
    </location>
</feature>
<dbReference type="SMART" id="SM00282">
    <property type="entry name" value="LamG"/>
    <property type="match status" value="3"/>
</dbReference>
<keyword evidence="5" id="KW-0677">Repeat</keyword>
<feature type="disulfide bond" evidence="12">
    <location>
        <begin position="511"/>
        <end position="529"/>
    </location>
</feature>
<feature type="disulfide bond" evidence="12">
    <location>
        <begin position="230"/>
        <end position="245"/>
    </location>
</feature>
<feature type="domain" description="EGF-like" evidence="18">
    <location>
        <begin position="4166"/>
        <end position="4203"/>
    </location>
</feature>
<dbReference type="InterPro" id="IPR007110">
    <property type="entry name" value="Ig-like_dom"/>
</dbReference>
<feature type="disulfide bond" evidence="10">
    <location>
        <begin position="3914"/>
        <end position="3923"/>
    </location>
</feature>
<feature type="disulfide bond" evidence="12">
    <location>
        <begin position="743"/>
        <end position="761"/>
    </location>
</feature>
<feature type="disulfide bond" evidence="12">
    <location>
        <begin position="845"/>
        <end position="857"/>
    </location>
</feature>
<dbReference type="InterPro" id="IPR001881">
    <property type="entry name" value="EGF-like_Ca-bd_dom"/>
</dbReference>
<feature type="disulfide bond" evidence="12">
    <location>
        <begin position="779"/>
        <end position="797"/>
    </location>
</feature>
<evidence type="ECO:0000256" key="7">
    <source>
        <dbReference type="ARBA" id="ARBA00023157"/>
    </source>
</evidence>
<feature type="domain" description="Ig-like" evidence="20">
    <location>
        <begin position="1073"/>
        <end position="1157"/>
    </location>
</feature>
<feature type="disulfide bond" evidence="12">
    <location>
        <begin position="1214"/>
        <end position="1226"/>
    </location>
</feature>
<feature type="disulfide bond" evidence="12">
    <location>
        <begin position="601"/>
        <end position="616"/>
    </location>
</feature>
<feature type="domain" description="Laminin G" evidence="17">
    <location>
        <begin position="3673"/>
        <end position="3850"/>
    </location>
</feature>
<dbReference type="RefSeq" id="XP_012944719.1">
    <property type="nucleotide sequence ID" value="XM_013089265.1"/>
</dbReference>
<dbReference type="PROSITE" id="PS50026">
    <property type="entry name" value="EGF_3"/>
    <property type="match status" value="4"/>
</dbReference>
<dbReference type="SMART" id="SM00179">
    <property type="entry name" value="EGF_CA"/>
    <property type="match status" value="4"/>
</dbReference>
<feature type="disulfide bond" evidence="12">
    <location>
        <begin position="1174"/>
        <end position="1186"/>
    </location>
</feature>
<dbReference type="PANTHER" id="PTHR45080:SF8">
    <property type="entry name" value="IG-LIKE DOMAIN-CONTAINING PROTEIN"/>
    <property type="match status" value="1"/>
</dbReference>
<feature type="disulfide bond" evidence="10">
    <location>
        <begin position="3895"/>
        <end position="3912"/>
    </location>
</feature>
<feature type="region of interest" description="Disordered" evidence="14">
    <location>
        <begin position="64"/>
        <end position="92"/>
    </location>
</feature>
<dbReference type="PROSITE" id="PS00022">
    <property type="entry name" value="EGF_1"/>
    <property type="match status" value="5"/>
</dbReference>
<keyword evidence="4 15" id="KW-0732">Signal</keyword>
<feature type="disulfide bond" evidence="12">
    <location>
        <begin position="1181"/>
        <end position="1199"/>
    </location>
</feature>
<dbReference type="PROSITE" id="PS51257">
    <property type="entry name" value="PROKAR_LIPOPROTEIN"/>
    <property type="match status" value="1"/>
</dbReference>
<dbReference type="Pfam" id="PF00052">
    <property type="entry name" value="Laminin_B"/>
    <property type="match status" value="3"/>
</dbReference>
<feature type="disulfide bond" evidence="10">
    <location>
        <begin position="3874"/>
        <end position="3883"/>
    </location>
</feature>
<feature type="disulfide bond" evidence="12">
    <location>
        <begin position="700"/>
        <end position="712"/>
    </location>
</feature>
<name>A0ABM1ABU8_APLCA</name>
<dbReference type="PROSITE" id="PS50027">
    <property type="entry name" value="EGF_LAM_2"/>
    <property type="match status" value="4"/>
</dbReference>
<evidence type="ECO:0000259" key="16">
    <source>
        <dbReference type="PROSITE" id="PS50024"/>
    </source>
</evidence>
<protein>
    <submittedName>
        <fullName evidence="23">Basement membrane-specific heparan sulfate proteoglycan core protein</fullName>
    </submittedName>
</protein>
<dbReference type="Pfam" id="PF00047">
    <property type="entry name" value="ig"/>
    <property type="match status" value="1"/>
</dbReference>
<dbReference type="InterPro" id="IPR036364">
    <property type="entry name" value="SEA_dom_sf"/>
</dbReference>
<feature type="disulfide bond" evidence="12">
    <location>
        <begin position="582"/>
        <end position="594"/>
    </location>
</feature>
<feature type="disulfide bond" evidence="12">
    <location>
        <begin position="618"/>
        <end position="630"/>
    </location>
</feature>
<feature type="domain" description="Ig-like" evidence="20">
    <location>
        <begin position="3584"/>
        <end position="3656"/>
    </location>
</feature>
<keyword evidence="3" id="KW-0272">Extracellular matrix</keyword>
<dbReference type="PROSITE" id="PS01209">
    <property type="entry name" value="LDLRA_1"/>
    <property type="match status" value="6"/>
</dbReference>
<dbReference type="InterPro" id="IPR013783">
    <property type="entry name" value="Ig-like_fold"/>
</dbReference>
<evidence type="ECO:0000256" key="2">
    <source>
        <dbReference type="ARBA" id="ARBA00022525"/>
    </source>
</evidence>
<dbReference type="InterPro" id="IPR013098">
    <property type="entry name" value="Ig_I-set"/>
</dbReference>
<evidence type="ECO:0000259" key="21">
    <source>
        <dbReference type="PROSITE" id="PS51115"/>
    </source>
</evidence>
<dbReference type="SMART" id="SM00181">
    <property type="entry name" value="EGF"/>
    <property type="match status" value="14"/>
</dbReference>
<feature type="disulfide bond" evidence="12">
    <location>
        <begin position="864"/>
        <end position="879"/>
    </location>
</feature>
<feature type="domain" description="EGF-like" evidence="18">
    <location>
        <begin position="4127"/>
        <end position="4164"/>
    </location>
</feature>
<dbReference type="Gene3D" id="2.60.40.10">
    <property type="entry name" value="Immunoglobulins"/>
    <property type="match status" value="14"/>
</dbReference>
<dbReference type="Pfam" id="PF00053">
    <property type="entry name" value="EGF_laminin"/>
    <property type="match status" value="7"/>
</dbReference>
<feature type="domain" description="Laminin EGF-like" evidence="19">
    <location>
        <begin position="2169"/>
        <end position="2220"/>
    </location>
</feature>
<dbReference type="GeneID" id="101847382"/>
<organism evidence="22 23">
    <name type="scientific">Aplysia californica</name>
    <name type="common">California sea hare</name>
    <dbReference type="NCBI Taxonomy" id="6500"/>
    <lineage>
        <taxon>Eukaryota</taxon>
        <taxon>Metazoa</taxon>
        <taxon>Spiralia</taxon>
        <taxon>Lophotrochozoa</taxon>
        <taxon>Mollusca</taxon>
        <taxon>Gastropoda</taxon>
        <taxon>Heterobranchia</taxon>
        <taxon>Euthyneura</taxon>
        <taxon>Tectipleura</taxon>
        <taxon>Aplysiida</taxon>
        <taxon>Aplysioidea</taxon>
        <taxon>Aplysiidae</taxon>
        <taxon>Aplysia</taxon>
    </lineage>
</organism>
<evidence type="ECO:0000256" key="3">
    <source>
        <dbReference type="ARBA" id="ARBA00022530"/>
    </source>
</evidence>
<feature type="domain" description="Ig-like" evidence="20">
    <location>
        <begin position="3038"/>
        <end position="3125"/>
    </location>
</feature>
<comment type="caution">
    <text evidence="10">Lacks conserved residue(s) required for the propagation of feature annotation.</text>
</comment>
<dbReference type="Gene3D" id="4.10.400.10">
    <property type="entry name" value="Low-density Lipoprotein Receptor"/>
    <property type="match status" value="21"/>
</dbReference>
<feature type="disulfide bond" evidence="12">
    <location>
        <begin position="1036"/>
        <end position="1048"/>
    </location>
</feature>
<feature type="disulfide bond" evidence="10">
    <location>
        <begin position="4154"/>
        <end position="4163"/>
    </location>
</feature>
<dbReference type="Pfam" id="PF00057">
    <property type="entry name" value="Ldl_recept_a"/>
    <property type="match status" value="21"/>
</dbReference>
<feature type="disulfide bond" evidence="12">
    <location>
        <begin position="467"/>
        <end position="479"/>
    </location>
</feature>
<feature type="disulfide bond" evidence="10">
    <location>
        <begin position="3855"/>
        <end position="3872"/>
    </location>
</feature>
<feature type="domain" description="Ig-like" evidence="20">
    <location>
        <begin position="2671"/>
        <end position="2758"/>
    </location>
</feature>
<proteinExistence type="predicted"/>
<dbReference type="Pfam" id="PF00054">
    <property type="entry name" value="Laminin_G_1"/>
    <property type="match status" value="3"/>
</dbReference>
<evidence type="ECO:0000259" key="20">
    <source>
        <dbReference type="PROSITE" id="PS50835"/>
    </source>
</evidence>
<evidence type="ECO:0000256" key="6">
    <source>
        <dbReference type="ARBA" id="ARBA00022869"/>
    </source>
</evidence>
<feature type="disulfide bond" evidence="12">
    <location>
        <begin position="1277"/>
        <end position="1292"/>
    </location>
</feature>
<feature type="disulfide bond" evidence="12">
    <location>
        <begin position="809"/>
        <end position="821"/>
    </location>
</feature>
<accession>A0ABM1ABU8</accession>
<keyword evidence="22" id="KW-1185">Reference proteome</keyword>
<feature type="disulfide bond" evidence="12">
    <location>
        <begin position="828"/>
        <end position="843"/>
    </location>
</feature>
<feature type="disulfide bond" evidence="12">
    <location>
        <begin position="443"/>
        <end position="458"/>
    </location>
</feature>
<feature type="disulfide bond" evidence="13">
    <location>
        <begin position="2076"/>
        <end position="2085"/>
    </location>
</feature>
<feature type="domain" description="Ig-like" evidence="20">
    <location>
        <begin position="3407"/>
        <end position="3489"/>
    </location>
</feature>
<feature type="disulfide bond" evidence="12">
    <location>
        <begin position="474"/>
        <end position="492"/>
    </location>
</feature>
<dbReference type="CDD" id="cd00110">
    <property type="entry name" value="LamG"/>
    <property type="match status" value="3"/>
</dbReference>
<feature type="domain" description="Ig-like" evidence="20">
    <location>
        <begin position="3229"/>
        <end position="3310"/>
    </location>
</feature>
<feature type="disulfide bond" evidence="12">
    <location>
        <begin position="791"/>
        <end position="806"/>
    </location>
</feature>
<dbReference type="SUPFAM" id="SSF49899">
    <property type="entry name" value="Concanavalin A-like lectins/glucanases"/>
    <property type="match status" value="3"/>
</dbReference>
<evidence type="ECO:0000256" key="14">
    <source>
        <dbReference type="SAM" id="MobiDB-lite"/>
    </source>
</evidence>
<feature type="domain" description="Ig-like" evidence="20">
    <location>
        <begin position="3130"/>
        <end position="3219"/>
    </location>
</feature>
<evidence type="ECO:0000256" key="15">
    <source>
        <dbReference type="SAM" id="SignalP"/>
    </source>
</evidence>
<dbReference type="PROSITE" id="PS50025">
    <property type="entry name" value="LAM_G_DOMAIN"/>
    <property type="match status" value="3"/>
</dbReference>
<feature type="domain" description="EGF-like" evidence="18">
    <location>
        <begin position="3886"/>
        <end position="3924"/>
    </location>
</feature>
<feature type="disulfide bond" evidence="12">
    <location>
        <begin position="431"/>
        <end position="449"/>
    </location>
</feature>
<dbReference type="InterPro" id="IPR036055">
    <property type="entry name" value="LDL_receptor-like_sf"/>
</dbReference>
<feature type="domain" description="Ig-like" evidence="20">
    <location>
        <begin position="2855"/>
        <end position="2940"/>
    </location>
</feature>
<gene>
    <name evidence="23" type="primary">LOC101847382</name>
</gene>
<feature type="disulfide bond" evidence="12">
    <location>
        <begin position="1233"/>
        <end position="1248"/>
    </location>
</feature>
<dbReference type="PROSITE" id="PS01248">
    <property type="entry name" value="EGF_LAM_1"/>
    <property type="match status" value="5"/>
</dbReference>
<feature type="disulfide bond" evidence="12">
    <location>
        <begin position="669"/>
        <end position="687"/>
    </location>
</feature>
<evidence type="ECO:0000256" key="9">
    <source>
        <dbReference type="ARBA" id="ARBA00023292"/>
    </source>
</evidence>
<feature type="disulfide bond" evidence="12">
    <location>
        <begin position="589"/>
        <end position="607"/>
    </location>
</feature>
<dbReference type="PROSITE" id="PS01186">
    <property type="entry name" value="EGF_2"/>
    <property type="match status" value="3"/>
</dbReference>
<feature type="disulfide bond" evidence="12">
    <location>
        <begin position="1193"/>
        <end position="1208"/>
    </location>
</feature>
<dbReference type="InterPro" id="IPR050958">
    <property type="entry name" value="Cell_Adh-Cytoskel_Orgn"/>
</dbReference>
<dbReference type="InterPro" id="IPR023415">
    <property type="entry name" value="LDLR_class-A_CS"/>
</dbReference>
<feature type="disulfide bond" evidence="12">
    <location>
        <begin position="681"/>
        <end position="696"/>
    </location>
</feature>
<feature type="disulfide bond" evidence="12">
    <location>
        <begin position="1221"/>
        <end position="1239"/>
    </location>
</feature>
<dbReference type="SMART" id="SM00281">
    <property type="entry name" value="LamB"/>
    <property type="match status" value="3"/>
</dbReference>
<sequence>MGARNFVHTPGTGGSMVLLLSCLVLLSISGAIHATEQEVQDFEFADNDNEVRLVKRAAVETDDEDFLNDQGSTPDLDYEGSGTTPPVTARPGVGDYPRYYRVTIRITNRDFTPGLRARNSLEFRYLASQLKRELETLFRSIQGQQLVNILEFGQGSLMVTFDIGSQGFTDEEELRRVLEEALKSGVIGSNAVSLEGFTFRPLDAPAGSGCSPELLECPTSRVCIPRSFACDGIFDCLNREDETNCPDVQCPSYVGRKPDYLPRNGSNWANLLINNAFPCEGQVVGWEYYRLIRDGSAFVGVWRQSADSEFMLVRKTELPSADVGVQTVTVDSPIPVQRGDFIGIFYPRSTPNNVIAQATLADDVVASTELYQDYNAQIYDDMLSEGIDFNINAVPFESRNATFSIRAVMDYQGTSGGIPPAYTCGPDEYSCGDGYCIPNEYHCDGEIDCPSEIDEQGCPTDEEPEPCLEGRFRCADGTCVNRRLRCDGNFDCPDRSDERFCSGCAEDEFTCSSGECIPRVIQCNGVRDCLDGSDENNCPSTRCSADEFRCRDGSCISALLRCDSRADCPNGDDEFRCPSKPCFPGEFRCERGQCIPMAQRCDQIVHCPDNSDELDCPCRDDQFTCQDGSCIPNNQMCDSFPDCANNEDEDPELCLPTVPPTCPEGLFRCDSGICIDARRRCDGTSDCFDGTDEEGCVVTCSPAQFTCDDGQCIDIRSRCDDVTDCRDGSDEVGCPCKANEFECTSGQCIPAQLRCDRQFDCRDRSDEDDCPCRDEEFRCGNGQCLDQRRVCDRRPDCTDGSDELNCDKCRRNEFECADGTCIDARYKCDRFVQCPDGSDEFNCSCNPREYRCANGQCVAEGSRCNQRQDCFDSSDELNCVAECREDQFTCGDGECIDRRRTCDGRADCRDRSDEADCPSRRRCPEDQFQCDTGHCLPMNRRCDGRRDCPNGSDEEECPTCSPQEFTCVSNGACIAQSRRCDRRADCQDRSDERDCPCREGEFTCVSDGRCLPPGYRCNGNPDCRDGSDEEDCAKECSAQEYRCANDECIRRSGRCNGRFDCSDGSDERDCPTPVTLTVTPQQMRVRIGRDALFFCQASGNPAPRVQWSRRTGGAMPLQANIDGSRLTITNVRPEDAGDYTCTATNSVGSSEANARLAVDFIGPPTTAPEPDGPCGRDESTCSNGQCIPRDYVCDGEPDCTDGSDEKTCNTALPCEPNEFRCNNGRCAMKIWRCDGDDDCFDGSDELNCPKRLPGAPCQSDEFQCRTGDQCIPFSYQCDGELDCRDRSDEIGCTEPTIITPPVNEISVEVNGTFTIICEAVGVPTPLIVWRLNWGNIPTGPRVTVTSVDGRGTLTVTNAVPEDAGAYTCEAINNRGSIFAVPDALIIVRRTVGVCRQNFFNVDAVVESECVRCFCFGHTATCYSSDLQLSQITLGNRVELVRRTTLEPAEQAFIQYIPSSRQFQVDDFNSVLRTGSYYWSLPYQYLSKRLSSYGGMLSYQVYYEVDGFDVPTNDPDVIISGNGITLFHRQDSDFRPRSQTTVNVPLVETSWERSVDGAVRGSSISEYASREDLMMVLENVTTILIRATYDNRQSLIRLGNVLLTTGGNQPTGLGRAVFVEQCQCPTGYSGNSCEDCAPGFYRVERGRYGRECIACNCNGHSNECDPFNGICRNCRDNTAGPYCNQCAPGFVGDPSSGRPNACQPCPCPLSTPSNQFSPTCIRDFDGDITCTACPEGYTGRRCERCDEGYLGNPAVEGGRCRKAGDTDFKVCDQRGSVTDLPDVITGQCTCKGNVEGRYCDSCKDDTFYLSSDYPYGCISCFCMGVTQTCQSSSWNRAQVGVSINQPDTGVYITDMMQKQRFTQGLSIDRQSRELVFRGFSRLEPGIYYWALPQQFLGDKVSSYGGNLRFTIRYRAGRDNSQISLSNPIVEIGGNDITLMYRSSRPVQEGRQQSFQVPFIETEWMRVDGESATREHLLMALADLDFILVRASYANEIDETALSGISLDIAEDRRTGQDRAYPVEQCVCPQGYRGLSCEDCAPGYTRTGRGLYLGLCEPCQCNGHSSDCDPENGVCRNCRHNTEGDRCERCSRGYYGNSTRGSVNDCQKCPCPLTESPNQFSPDCQLEADGQVTCLSCPIGHTGRRCERCADGYQGNPNRPGDFCKLINVTCDCDDRGTLPNALCDPNTQQCQCKTYVQGLRCSTCQEGYFYLNQDNEQGCLKCFCMGITNQCSSSNYYRDEIVPMFNSDGTHNFALTNRRLSRTISDGFTMDASRNEITFNNFEGIQREQESLFFQLPPKFRGNKVSSYGGFLRFGLSYTTAFDAGREYMDVDVEIISKQDKRMYYLFRPSPKARQSYDYDILLTESSFRNLMDGQTPSREAFLSVLADIDAILIRATYHSVMDSVSLTDLRMEIAVPQPTGKRAAPEVEKCICPDGYTGLSCQECAAGFLRVEGSGTGLGRCVRCSCNGHATSCDPNTGECQNCQHNTEGERCERCIRGFYGDPTSGTPNDCRPCPCPLTIPSNMFSPSCYLDDDNRPTCDRCPTGYTGRDCGQCAPGYGGNPREPGGRCEVDTVGPPPGVAVSPVSVSEPIGSTATFQCIPSGQAPFNVVWSRLDGRPLPRRAQQGPGPNYLLTITQLEFADSARYVCSVTNAYGNNRDYVALQVTDNETPLRVRIEEPTNVVTRPGAQVTFICVAYQYSSAANYVLSWSKVGGVLPGKVLDQNGVLVIPDVDENDIGTYTCTGSDPGGTDTARASVRFGDFEEPPTVRIEPRYLQVSEGDDVQFRCIAQGSPQPTVRWTKGADGPLPSYVITDDSGLFRIQSVTADDQSDYYCTATNSEGTTSVRTIIYVERRPTRVEVIVRRTNITAVIGETEQLICYAEGSNQVNLIWSREGGLPIGATQENGILTLSNIQPSYRGTYVCTGATPSGIIGRATARVTIIGEAREAPTVTIEPDRQTVGSGTTGTLRCIVTGTPRPSITWSRARGELSSNHQVNGDVLRILQADMDDRGVYVCTASNVAGSAQASAIVDIERREPPLIELYPDNQQSRSVGSSALFQCRVIGGTPAPTVTWSRAGGREFTSRTEVKPENGVLMFSSLTSAEQGEYMCSATNEVGTITATASLRVEGPPVIDITPGTRITTIVGERVNIECVGIGDPPPTVFWRSGQRRRSDVLPEAYDVGDGTARLVFDSISKTDAGRYICIATNDRGRTEETVDVTVLDREGSVQPEVIIEGPERLSVRVGQSVELTCSSQGLPNPRIRWRRPGGEPLPPGHSVRNGVLFIPRIEPEYAGEYICSVSSEAISTALVSSIYIIVSVTPRLTISPSSVAARPGQPISLTCQPAGQGPFNIEWTKVGGTLSPQARENNGVLEIRQVTRADAGTYRCIASNAAGSTEGFADVTVLSPPVVSVGPKQQTLAPGSTFELRCNVQGDPQPVIRWDKDGGDLPLQHQIRNGVLTLYNLQPEDTGRYICTATSQAGSARDFSFITVETRETGGVITTGPSIQYVDVGDRVEFECVVSDAVSPPTVSWAKLDGVLPASAIIGERILIIPEARPEDSGVYRCIATNNAGSVHREVQLVVQSPPIISVQQDYTTAALGSPAQLRCEASSFPEPRISWMKEEGDLPDEHSVTDGGDLYIPRVREEDAGTYNCLASNRFGTTRYPVVLLIGALVPYFTQNPTSYMAFQPLSEVYLDLDILLSFRPESTDGMVLYNGQYDTGNGDFMCFGLNGAYPEFRFDVGAGPAIIRGKEPLELNRWHTVHLKRQAQNGAMMVNDEPTYSGVAPGQFRGLDIAQPMYVGGVPDFRIVPRSAGFTSGFVGGISQIEIGGVGLNLGGEARQIVGVEQYQVCEETFCLNGGVCTPFNNAVGRICACPQGFAGARCELQGEQCYPGACGPSGRCHNLAGSMGFLCVCPIGYGGEGCRQTPRVVDPSFNKTSFISYPTISGLLSVRIRLMFKPTSLEDGIILYNAKQQDGKQDFIALLIKDRHLEFRFDTGSGPAVLRSRQPLQVNEWTMVVANRKGRDGMLIVNNEESVNEQVEPNDGLLFSRLERGDVIRGTAGNGGTVGLNLERPLYLGGVDPRETINPNVGTLDGFIGCVGELNIGDNTLGLIDDAVESMNIQDCGDRSLCERRPCRNGATCIDVSPTEYSCVCPTRFTGSRCETEINICVVSDPCQNGGVCVVDGGDYRCDCPLGWMGRNCEAELQVTNSAEFLGNSYAEFPRNFLPHRRQQTRETIRLTLTTTEPSGLLLWQGQKAGEQGGKDYLSMALNDGYVEFRYELGSGPGVIRSTQTVDDGFPHVIEVSRLGRDASLTIDDSAPVTGTSLGPLQVLNVPGNIFFGGVPDLTRYTGTLFSQNFLGCISDLSVQGKAIVNFGTDPIGGMNVRPCLSA</sequence>
<evidence type="ECO:0000313" key="22">
    <source>
        <dbReference type="Proteomes" id="UP000694888"/>
    </source>
</evidence>
<keyword evidence="7 10" id="KW-1015">Disulfide bond</keyword>
<feature type="disulfide bond" evidence="12">
    <location>
        <begin position="662"/>
        <end position="674"/>
    </location>
</feature>
<evidence type="ECO:0000256" key="8">
    <source>
        <dbReference type="ARBA" id="ARBA00023180"/>
    </source>
</evidence>
<feature type="disulfide bond" evidence="12">
    <location>
        <begin position="890"/>
        <end position="908"/>
    </location>
</feature>
<dbReference type="CDD" id="cd00112">
    <property type="entry name" value="LDLa"/>
    <property type="match status" value="20"/>
</dbReference>
<dbReference type="Pfam" id="PF01390">
    <property type="entry name" value="SEA"/>
    <property type="match status" value="1"/>
</dbReference>
<dbReference type="InterPro" id="IPR013320">
    <property type="entry name" value="ConA-like_dom_sf"/>
</dbReference>
<keyword evidence="8" id="KW-0325">Glycoprotein</keyword>
<feature type="disulfide bond" evidence="12">
    <location>
        <begin position="550"/>
        <end position="568"/>
    </location>
</feature>
<feature type="disulfide bond" evidence="12">
    <location>
        <begin position="755"/>
        <end position="770"/>
    </location>
</feature>
<dbReference type="SUPFAM" id="SSF48726">
    <property type="entry name" value="Immunoglobulin"/>
    <property type="match status" value="14"/>
</dbReference>
<feature type="disulfide bond" evidence="12">
    <location>
        <begin position="816"/>
        <end position="834"/>
    </location>
</feature>
<feature type="disulfide bond" evidence="13">
    <location>
        <begin position="2483"/>
        <end position="2492"/>
    </location>
</feature>
<dbReference type="InterPro" id="IPR056863">
    <property type="entry name" value="LMN_ATRN_NET-like_EGF"/>
</dbReference>
<dbReference type="CDD" id="cd00055">
    <property type="entry name" value="EGF_Lam"/>
    <property type="match status" value="7"/>
</dbReference>
<dbReference type="SUPFAM" id="SSF82671">
    <property type="entry name" value="SEA domain"/>
    <property type="match status" value="1"/>
</dbReference>
<feature type="disulfide bond" evidence="12">
    <location>
        <begin position="504"/>
        <end position="516"/>
    </location>
</feature>
<dbReference type="Gene3D" id="2.60.120.200">
    <property type="match status" value="3"/>
</dbReference>
<dbReference type="Pfam" id="PF24973">
    <property type="entry name" value="EGF_LMN_ATRN"/>
    <property type="match status" value="3"/>
</dbReference>
<feature type="disulfide bond" evidence="12">
    <location>
        <begin position="883"/>
        <end position="895"/>
    </location>
</feature>
<dbReference type="InterPro" id="IPR002049">
    <property type="entry name" value="LE_dom"/>
</dbReference>
<feature type="domain" description="Laminin EGF-like" evidence="19">
    <location>
        <begin position="2057"/>
        <end position="2106"/>
    </location>
</feature>
<dbReference type="PROSITE" id="PS50068">
    <property type="entry name" value="LDLRA_2"/>
    <property type="match status" value="21"/>
</dbReference>
<feature type="disulfide bond" evidence="12">
    <location>
        <begin position="424"/>
        <end position="436"/>
    </location>
</feature>
<evidence type="ECO:0000313" key="23">
    <source>
        <dbReference type="RefSeq" id="XP_012944719.1"/>
    </source>
</evidence>
<feature type="disulfide bond" evidence="12">
    <location>
        <begin position="1017"/>
        <end position="1032"/>
    </location>
</feature>
<feature type="domain" description="Ig-like" evidence="20">
    <location>
        <begin position="3320"/>
        <end position="3402"/>
    </location>
</feature>
<feature type="disulfide bond" evidence="12">
    <location>
        <begin position="772"/>
        <end position="784"/>
    </location>
</feature>
<feature type="domain" description="Ig-like" evidence="20">
    <location>
        <begin position="2578"/>
        <end position="2666"/>
    </location>
</feature>
<evidence type="ECO:0000256" key="11">
    <source>
        <dbReference type="PROSITE-ProRule" id="PRU00122"/>
    </source>
</evidence>
<keyword evidence="10" id="KW-0245">EGF-like domain</keyword>
<evidence type="ECO:0000259" key="18">
    <source>
        <dbReference type="PROSITE" id="PS50026"/>
    </source>
</evidence>
<evidence type="ECO:0000259" key="17">
    <source>
        <dbReference type="PROSITE" id="PS50025"/>
    </source>
</evidence>
<evidence type="ECO:0000256" key="5">
    <source>
        <dbReference type="ARBA" id="ARBA00022737"/>
    </source>
</evidence>
<dbReference type="PROSITE" id="PS51115">
    <property type="entry name" value="LAMININ_IVA"/>
    <property type="match status" value="3"/>
</dbReference>
<dbReference type="Gene3D" id="2.10.25.10">
    <property type="entry name" value="Laminin"/>
    <property type="match status" value="11"/>
</dbReference>
<feature type="domain" description="Laminin IV type A" evidence="21">
    <location>
        <begin position="1435"/>
        <end position="1620"/>
    </location>
</feature>
<feature type="disulfide bond" evidence="12">
    <location>
        <begin position="1043"/>
        <end position="1061"/>
    </location>
</feature>
<dbReference type="CDD" id="cd00054">
    <property type="entry name" value="EGF_CA"/>
    <property type="match status" value="2"/>
</dbReference>
<feature type="disulfide bond" evidence="12">
    <location>
        <begin position="902"/>
        <end position="917"/>
    </location>
</feature>
<dbReference type="InterPro" id="IPR003598">
    <property type="entry name" value="Ig_sub2"/>
</dbReference>
<dbReference type="SUPFAM" id="SSF57196">
    <property type="entry name" value="EGF/Laminin"/>
    <property type="match status" value="9"/>
</dbReference>
<feature type="domain" description="Laminin G" evidence="17">
    <location>
        <begin position="4209"/>
        <end position="4389"/>
    </location>
</feature>
<dbReference type="SMART" id="SM00180">
    <property type="entry name" value="EGF_Lam"/>
    <property type="match status" value="8"/>
</dbReference>
<dbReference type="PROSITE" id="PS50835">
    <property type="entry name" value="IG_LIKE"/>
    <property type="match status" value="14"/>
</dbReference>
<feature type="disulfide bond" evidence="12">
    <location>
        <begin position="736"/>
        <end position="748"/>
    </location>
</feature>
<evidence type="ECO:0000256" key="10">
    <source>
        <dbReference type="PROSITE-ProRule" id="PRU00076"/>
    </source>
</evidence>
<dbReference type="PANTHER" id="PTHR45080">
    <property type="entry name" value="CONTACTIN 5"/>
    <property type="match status" value="1"/>
</dbReference>
<feature type="disulfide bond" evidence="12">
    <location>
        <begin position="543"/>
        <end position="555"/>
    </location>
</feature>
<dbReference type="Pfam" id="PF00008">
    <property type="entry name" value="EGF"/>
    <property type="match status" value="2"/>
</dbReference>
<dbReference type="Proteomes" id="UP000694888">
    <property type="component" value="Unplaced"/>
</dbReference>
<feature type="disulfide bond" evidence="12">
    <location>
        <begin position="852"/>
        <end position="870"/>
    </location>
</feature>
<feature type="disulfide bond" evidence="11">
    <location>
        <begin position="4362"/>
        <end position="4389"/>
    </location>
</feature>
<dbReference type="InterPro" id="IPR002172">
    <property type="entry name" value="LDrepeatLR_classA_rpt"/>
</dbReference>
<feature type="domain" description="Laminin IV type A" evidence="21">
    <location>
        <begin position="2247"/>
        <end position="2429"/>
    </location>
</feature>
<evidence type="ECO:0000256" key="13">
    <source>
        <dbReference type="PROSITE-ProRule" id="PRU00460"/>
    </source>
</evidence>
<feature type="disulfide bond" evidence="12">
    <location>
        <begin position="923"/>
        <end position="935"/>
    </location>
</feature>
<dbReference type="PROSITE" id="PS50024">
    <property type="entry name" value="SEA"/>
    <property type="match status" value="1"/>
</dbReference>
<evidence type="ECO:0000259" key="19">
    <source>
        <dbReference type="PROSITE" id="PS50027"/>
    </source>
</evidence>
<feature type="disulfide bond" evidence="12">
    <location>
        <begin position="625"/>
        <end position="643"/>
    </location>
</feature>
<feature type="disulfide bond" evidence="10">
    <location>
        <begin position="4193"/>
        <end position="4202"/>
    </location>
</feature>
<keyword evidence="2" id="KW-0964">Secreted</keyword>
<reference evidence="23" key="1">
    <citation type="submission" date="2025-08" db="UniProtKB">
        <authorList>
            <consortium name="RefSeq"/>
        </authorList>
    </citation>
    <scope>IDENTIFICATION</scope>
</reference>
<dbReference type="InterPro" id="IPR000034">
    <property type="entry name" value="Laminin_IV"/>
</dbReference>
<dbReference type="InterPro" id="IPR003599">
    <property type="entry name" value="Ig_sub"/>
</dbReference>
<dbReference type="SUPFAM" id="SSF57424">
    <property type="entry name" value="LDL receptor-like module"/>
    <property type="match status" value="21"/>
</dbReference>
<feature type="domain" description="Laminin EGF-like" evidence="19">
    <location>
        <begin position="1654"/>
        <end position="1703"/>
    </location>
</feature>
<feature type="domain" description="SEA" evidence="16">
    <location>
        <begin position="96"/>
        <end position="204"/>
    </location>
</feature>
<dbReference type="Pfam" id="PF07679">
    <property type="entry name" value="I-set"/>
    <property type="match status" value="4"/>
</dbReference>
<dbReference type="InterPro" id="IPR036179">
    <property type="entry name" value="Ig-like_dom_sf"/>
</dbReference>
<feature type="disulfide bond" evidence="12">
    <location>
        <begin position="942"/>
        <end position="957"/>
    </location>
</feature>
<dbReference type="SMART" id="SM00409">
    <property type="entry name" value="IG"/>
    <property type="match status" value="14"/>
</dbReference>
<dbReference type="InterPro" id="IPR000742">
    <property type="entry name" value="EGF"/>
</dbReference>
<feature type="domain" description="Laminin EGF-like" evidence="19">
    <location>
        <begin position="2464"/>
        <end position="2513"/>
    </location>
</feature>
<feature type="disulfide bond" evidence="12">
    <location>
        <begin position="1055"/>
        <end position="1070"/>
    </location>
</feature>
<comment type="subcellular location">
    <subcellularLocation>
        <location evidence="1">Secreted</location>
        <location evidence="1">Extracellular space</location>
        <location evidence="1">Extracellular matrix</location>
        <location evidence="1">Basement membrane</location>
    </subcellularLocation>
</comment>
<feature type="disulfide bond" evidence="12">
    <location>
        <begin position="486"/>
        <end position="501"/>
    </location>
</feature>
<feature type="disulfide bond" evidence="12">
    <location>
        <begin position="523"/>
        <end position="538"/>
    </location>
</feature>
<feature type="disulfide bond" evidence="12">
    <location>
        <begin position="707"/>
        <end position="725"/>
    </location>
</feature>
<dbReference type="SMART" id="SM00408">
    <property type="entry name" value="IGc2"/>
    <property type="match status" value="14"/>
</dbReference>
<dbReference type="Gene3D" id="3.30.70.960">
    <property type="entry name" value="SEA domain"/>
    <property type="match status" value="1"/>
</dbReference>
<keyword evidence="6" id="KW-0084">Basement membrane</keyword>
<feature type="domain" description="Ig-like" evidence="20">
    <location>
        <begin position="1295"/>
        <end position="1373"/>
    </location>
</feature>
<feature type="domain" description="Ig-like" evidence="20">
    <location>
        <begin position="3511"/>
        <end position="3580"/>
    </location>
</feature>
<evidence type="ECO:0000256" key="12">
    <source>
        <dbReference type="PROSITE-ProRule" id="PRU00124"/>
    </source>
</evidence>
<evidence type="ECO:0000256" key="1">
    <source>
        <dbReference type="ARBA" id="ARBA00004302"/>
    </source>
</evidence>
<feature type="chain" id="PRO_5045192564" evidence="15">
    <location>
        <begin position="35"/>
        <end position="4392"/>
    </location>
</feature>
<feature type="disulfide bond" evidence="12">
    <location>
        <begin position="930"/>
        <end position="948"/>
    </location>
</feature>
<feature type="disulfide bond" evidence="12">
    <location>
        <begin position="562"/>
        <end position="577"/>
    </location>
</feature>
<dbReference type="Pfam" id="PF13927">
    <property type="entry name" value="Ig_3"/>
    <property type="match status" value="8"/>
</dbReference>
<feature type="domain" description="Laminin IV type A" evidence="21">
    <location>
        <begin position="1844"/>
        <end position="2023"/>
    </location>
</feature>
<feature type="disulfide bond" evidence="13">
    <location>
        <begin position="2191"/>
        <end position="2200"/>
    </location>
</feature>
<dbReference type="SMART" id="SM00192">
    <property type="entry name" value="LDLa"/>
    <property type="match status" value="21"/>
</dbReference>
<evidence type="ECO:0000256" key="4">
    <source>
        <dbReference type="ARBA" id="ARBA00022729"/>
    </source>
</evidence>
<feature type="domain" description="Ig-like" evidence="20">
    <location>
        <begin position="2949"/>
        <end position="3031"/>
    </location>
</feature>